<keyword evidence="1" id="KW-1133">Transmembrane helix</keyword>
<evidence type="ECO:0000313" key="3">
    <source>
        <dbReference type="Proteomes" id="UP001648503"/>
    </source>
</evidence>
<keyword evidence="1" id="KW-0472">Membrane</keyword>
<comment type="caution">
    <text evidence="2">The sequence shown here is derived from an EMBL/GenBank/DDBJ whole genome shotgun (WGS) entry which is preliminary data.</text>
</comment>
<evidence type="ECO:0000313" key="2">
    <source>
        <dbReference type="EMBL" id="KAH6589360.1"/>
    </source>
</evidence>
<keyword evidence="1" id="KW-0812">Transmembrane</keyword>
<evidence type="ECO:0000256" key="1">
    <source>
        <dbReference type="SAM" id="Phobius"/>
    </source>
</evidence>
<proteinExistence type="predicted"/>
<dbReference type="EMBL" id="JAFCIX010000466">
    <property type="protein sequence ID" value="KAH6589360.1"/>
    <property type="molecule type" value="Genomic_DNA"/>
</dbReference>
<keyword evidence="3" id="KW-1185">Reference proteome</keyword>
<protein>
    <recommendedName>
        <fullName evidence="4">Protein MGR2 homolog</fullName>
    </recommendedName>
</protein>
<feature type="transmembrane region" description="Helical" evidence="1">
    <location>
        <begin position="13"/>
        <end position="34"/>
    </location>
</feature>
<sequence>MGMGMGMGPGWRFGLKLIIGAGLGLGIGISIRSFQDQKLQATIMQGKNISAGVAGSKSILDRLESSSK</sequence>
<evidence type="ECO:0008006" key="4">
    <source>
        <dbReference type="Google" id="ProtNLM"/>
    </source>
</evidence>
<gene>
    <name evidence="2" type="ORF">BASA50_010105</name>
</gene>
<dbReference type="Proteomes" id="UP001648503">
    <property type="component" value="Unassembled WGS sequence"/>
</dbReference>
<organism evidence="2 3">
    <name type="scientific">Batrachochytrium salamandrivorans</name>
    <dbReference type="NCBI Taxonomy" id="1357716"/>
    <lineage>
        <taxon>Eukaryota</taxon>
        <taxon>Fungi</taxon>
        <taxon>Fungi incertae sedis</taxon>
        <taxon>Chytridiomycota</taxon>
        <taxon>Chytridiomycota incertae sedis</taxon>
        <taxon>Chytridiomycetes</taxon>
        <taxon>Rhizophydiales</taxon>
        <taxon>Rhizophydiales incertae sedis</taxon>
        <taxon>Batrachochytrium</taxon>
    </lineage>
</organism>
<accession>A0ABQ8EZF0</accession>
<reference evidence="2 3" key="1">
    <citation type="submission" date="2021-02" db="EMBL/GenBank/DDBJ databases">
        <title>Variation within the Batrachochytrium salamandrivorans European outbreak.</title>
        <authorList>
            <person name="Kelly M."/>
            <person name="Pasmans F."/>
            <person name="Shea T.P."/>
            <person name="Munoz J.F."/>
            <person name="Carranza S."/>
            <person name="Cuomo C.A."/>
            <person name="Martel A."/>
        </authorList>
    </citation>
    <scope>NUCLEOTIDE SEQUENCE [LARGE SCALE GENOMIC DNA]</scope>
    <source>
        <strain evidence="2 3">AMFP18/2</strain>
    </source>
</reference>
<name>A0ABQ8EZF0_9FUNG</name>